<feature type="transmembrane region" description="Helical" evidence="7">
    <location>
        <begin position="144"/>
        <end position="167"/>
    </location>
</feature>
<dbReference type="Proteomes" id="UP001480955">
    <property type="component" value="Unassembled WGS sequence"/>
</dbReference>
<evidence type="ECO:0000256" key="4">
    <source>
        <dbReference type="ARBA" id="ARBA00022692"/>
    </source>
</evidence>
<dbReference type="Pfam" id="PF07681">
    <property type="entry name" value="DoxX"/>
    <property type="match status" value="1"/>
</dbReference>
<evidence type="ECO:0000256" key="6">
    <source>
        <dbReference type="ARBA" id="ARBA00023136"/>
    </source>
</evidence>
<keyword evidence="4 7" id="KW-0812">Transmembrane</keyword>
<name>A0ABV1QT15_9HYPH</name>
<evidence type="ECO:0000313" key="9">
    <source>
        <dbReference type="Proteomes" id="UP001480955"/>
    </source>
</evidence>
<proteinExistence type="inferred from homology"/>
<dbReference type="PANTHER" id="PTHR33452">
    <property type="entry name" value="OXIDOREDUCTASE CATD-RELATED"/>
    <property type="match status" value="1"/>
</dbReference>
<accession>A0ABV1QT15</accession>
<organism evidence="8 9">
    <name type="scientific">Methylorubrum podarium</name>
    <dbReference type="NCBI Taxonomy" id="200476"/>
    <lineage>
        <taxon>Bacteria</taxon>
        <taxon>Pseudomonadati</taxon>
        <taxon>Pseudomonadota</taxon>
        <taxon>Alphaproteobacteria</taxon>
        <taxon>Hyphomicrobiales</taxon>
        <taxon>Methylobacteriaceae</taxon>
        <taxon>Methylorubrum</taxon>
    </lineage>
</organism>
<sequence>MNTLIPARSVEQRHTIAEYWLGLQVRASLSRWAPLPLRLIVGYGFLEHGLAKAGRGLDAFPTIVAAMGLPFPYLLGWLTILVEIFGGLAFIVGAFIPLASIPMVAILFVATTMVHLQNGFSSIKLQAITPEGPRFGQPGYETDLLYVACIVALVLTGPGPLSLNSLIRRRFANSKEEYRPAA</sequence>
<evidence type="ECO:0000256" key="7">
    <source>
        <dbReference type="SAM" id="Phobius"/>
    </source>
</evidence>
<dbReference type="EMBL" id="JBELQE010000106">
    <property type="protein sequence ID" value="MER2252410.1"/>
    <property type="molecule type" value="Genomic_DNA"/>
</dbReference>
<keyword evidence="3" id="KW-1003">Cell membrane</keyword>
<comment type="similarity">
    <text evidence="2">Belongs to the DoxX family.</text>
</comment>
<dbReference type="InterPro" id="IPR032808">
    <property type="entry name" value="DoxX"/>
</dbReference>
<evidence type="ECO:0000256" key="2">
    <source>
        <dbReference type="ARBA" id="ARBA00006679"/>
    </source>
</evidence>
<evidence type="ECO:0000256" key="5">
    <source>
        <dbReference type="ARBA" id="ARBA00022989"/>
    </source>
</evidence>
<dbReference type="InterPro" id="IPR051907">
    <property type="entry name" value="DoxX-like_oxidoreductase"/>
</dbReference>
<feature type="transmembrane region" description="Helical" evidence="7">
    <location>
        <begin position="59"/>
        <end position="81"/>
    </location>
</feature>
<evidence type="ECO:0000256" key="3">
    <source>
        <dbReference type="ARBA" id="ARBA00022475"/>
    </source>
</evidence>
<evidence type="ECO:0000313" key="8">
    <source>
        <dbReference type="EMBL" id="MER2252410.1"/>
    </source>
</evidence>
<comment type="caution">
    <text evidence="8">The sequence shown here is derived from an EMBL/GenBank/DDBJ whole genome shotgun (WGS) entry which is preliminary data.</text>
</comment>
<keyword evidence="9" id="KW-1185">Reference proteome</keyword>
<protein>
    <submittedName>
        <fullName evidence="8">DoxX family protein</fullName>
    </submittedName>
</protein>
<dbReference type="RefSeq" id="WP_350396688.1">
    <property type="nucleotide sequence ID" value="NZ_JBELQE010000106.1"/>
</dbReference>
<keyword evidence="6 7" id="KW-0472">Membrane</keyword>
<feature type="transmembrane region" description="Helical" evidence="7">
    <location>
        <begin position="88"/>
        <end position="110"/>
    </location>
</feature>
<evidence type="ECO:0000256" key="1">
    <source>
        <dbReference type="ARBA" id="ARBA00004651"/>
    </source>
</evidence>
<gene>
    <name evidence="8" type="ORF">ABS772_21025</name>
</gene>
<comment type="subcellular location">
    <subcellularLocation>
        <location evidence="1">Cell membrane</location>
        <topology evidence="1">Multi-pass membrane protein</topology>
    </subcellularLocation>
</comment>
<reference evidence="8 9" key="1">
    <citation type="submission" date="2024-06" db="EMBL/GenBank/DDBJ databases">
        <authorList>
            <person name="Campbell A.G."/>
        </authorList>
    </citation>
    <scope>NUCLEOTIDE SEQUENCE [LARGE SCALE GENOMIC DNA]</scope>
    <source>
        <strain evidence="8 9">EM12</strain>
    </source>
</reference>
<dbReference type="PANTHER" id="PTHR33452:SF7">
    <property type="entry name" value="DOXX FAMILY PROTEIN"/>
    <property type="match status" value="1"/>
</dbReference>
<keyword evidence="5 7" id="KW-1133">Transmembrane helix</keyword>